<accession>A0A1G7CRZ5</accession>
<dbReference type="AlphaFoldDB" id="A0A1G7CRZ5"/>
<dbReference type="GO" id="GO:0016757">
    <property type="term" value="F:glycosyltransferase activity"/>
    <property type="evidence" value="ECO:0007669"/>
    <property type="project" value="UniProtKB-KW"/>
</dbReference>
<keyword evidence="7" id="KW-1185">Reference proteome</keyword>
<evidence type="ECO:0000256" key="1">
    <source>
        <dbReference type="ARBA" id="ARBA00006739"/>
    </source>
</evidence>
<dbReference type="PANTHER" id="PTHR43179:SF12">
    <property type="entry name" value="GALACTOFURANOSYLTRANSFERASE GLFT2"/>
    <property type="match status" value="1"/>
</dbReference>
<protein>
    <recommendedName>
        <fullName evidence="5">Glycosyltransferase 2-like domain-containing protein</fullName>
    </recommendedName>
</protein>
<dbReference type="Gene3D" id="3.40.50.2000">
    <property type="entry name" value="Glycogen Phosphorylase B"/>
    <property type="match status" value="2"/>
</dbReference>
<dbReference type="Pfam" id="PF13692">
    <property type="entry name" value="Glyco_trans_1_4"/>
    <property type="match status" value="1"/>
</dbReference>
<evidence type="ECO:0000313" key="7">
    <source>
        <dbReference type="Proteomes" id="UP000199344"/>
    </source>
</evidence>
<keyword evidence="2" id="KW-0328">Glycosyltransferase</keyword>
<dbReference type="InterPro" id="IPR027417">
    <property type="entry name" value="P-loop_NTPase"/>
</dbReference>
<dbReference type="Proteomes" id="UP000199344">
    <property type="component" value="Unassembled WGS sequence"/>
</dbReference>
<feature type="coiled-coil region" evidence="4">
    <location>
        <begin position="282"/>
        <end position="344"/>
    </location>
</feature>
<name>A0A1G7CRZ5_9RHOB</name>
<dbReference type="InterPro" id="IPR029044">
    <property type="entry name" value="Nucleotide-diphossugar_trans"/>
</dbReference>
<evidence type="ECO:0000259" key="5">
    <source>
        <dbReference type="Pfam" id="PF00535"/>
    </source>
</evidence>
<keyword evidence="4" id="KW-0175">Coiled coil</keyword>
<dbReference type="SUPFAM" id="SSF53448">
    <property type="entry name" value="Nucleotide-diphospho-sugar transferases"/>
    <property type="match status" value="1"/>
</dbReference>
<evidence type="ECO:0000256" key="2">
    <source>
        <dbReference type="ARBA" id="ARBA00022676"/>
    </source>
</evidence>
<keyword evidence="3" id="KW-0808">Transferase</keyword>
<dbReference type="Pfam" id="PF00535">
    <property type="entry name" value="Glycos_transf_2"/>
    <property type="match status" value="1"/>
</dbReference>
<organism evidence="6 7">
    <name type="scientific">Paracoccus isoporae</name>
    <dbReference type="NCBI Taxonomy" id="591205"/>
    <lineage>
        <taxon>Bacteria</taxon>
        <taxon>Pseudomonadati</taxon>
        <taxon>Pseudomonadota</taxon>
        <taxon>Alphaproteobacteria</taxon>
        <taxon>Rhodobacterales</taxon>
        <taxon>Paracoccaceae</taxon>
        <taxon>Paracoccus</taxon>
    </lineage>
</organism>
<reference evidence="6 7" key="1">
    <citation type="submission" date="2016-10" db="EMBL/GenBank/DDBJ databases">
        <authorList>
            <person name="de Groot N.N."/>
        </authorList>
    </citation>
    <scope>NUCLEOTIDE SEQUENCE [LARGE SCALE GENOMIC DNA]</scope>
    <source>
        <strain evidence="6 7">DSM 22220</strain>
    </source>
</reference>
<sequence length="1074" mass="117503">MSDAISVIPRGSILLVLGMHRSGTSFLAHCTEILGLNLPRDRGGPADDNPKGHFEPLAVVELNDRVMARTGAAWSRIGALPDGPDPAEMEAALTASFADDRNIVVKDPRMSLLMPGWAAHLDRAGTVSALIALRHPAEIAASLQRRDGLAADLVYLSWIAHTLAALDATTQMPRDLILFPDWMGDVDATLTRIAALCDREVPKDAAEQVRARFDDNAVHGGRQITAATPEIDTLGRDLFDLLAGHARAGTLPASADLAPYRTRFDALSASARATEEGNAFHIRRLASDVDHLSGEMARYKSEAASFAADGAALQAQVAGLETQLVAAADERTSLQDQLQASEQQRVVLGDALATQNEQLSHLTRLLEMERMTILKPIYRRLHRQGGHVLRRLLPQSAFDRLKRALPYPGGVPAYLAYAPGQAPQGVARQFDKIAPAETGRPDIFVMSIINWDFRTQRPQHLAAELAALGHRVFFIEMEGDDSGGALREVAPNVYVVRLSARGLRAVKPYSGQVPDAAIRAWIDHFHSLSDQVGVTPRAHVVVEHPYWWNFVRHLSRQYQITFDCMDEIAGFSNTEQAILDLEADMIERADRMIVSSQYLFDKYGQTRDVALIRNGTDVSHFIREGDSSEVGPPDFLKGKLRDGAIRVGYVGAIAEWFHTELLEEVARDNPDFDIHLCGSVTAEAPVRLNDLDNVTMHGEIRYADVPGFLEAMDVLIIPFQLLPIIKACDPVKFYEYSAVRKPTVSTALPELERAGDLVVTAGTAAEFADGIRQSSAKADDPAHGDALRSYALENAWAYRAADMLAEMERAPLLSVVVLAYGAADLTLACLESLLDGGPTYPEMEVIVVDNGSPAEERARLREAAERAPQIRLIENGENLGFARGNNVGIEAAGGEYVLLLNNDTVVPPGALSAMVAHLERDAQIGIVGPMTNNIGNEARIEVAYGDMDAMRLVARDLVTGYRGVSTPIPVAAYFCAMFRKADLDRIGHLPTDYGRGMFEDDDHCASFRAAGMEIALAEDAFVHHHLSATFGALPSEEKQALFDANKAIFERKWGEWIPHRYRDSRPDPSLPDRA</sequence>
<comment type="similarity">
    <text evidence="1">Belongs to the glycosyltransferase 2 family.</text>
</comment>
<dbReference type="Gene3D" id="3.40.50.300">
    <property type="entry name" value="P-loop containing nucleotide triphosphate hydrolases"/>
    <property type="match status" value="1"/>
</dbReference>
<evidence type="ECO:0000313" key="6">
    <source>
        <dbReference type="EMBL" id="SDE42194.1"/>
    </source>
</evidence>
<dbReference type="CDD" id="cd04186">
    <property type="entry name" value="GT_2_like_c"/>
    <property type="match status" value="1"/>
</dbReference>
<dbReference type="RefSeq" id="WP_176805052.1">
    <property type="nucleotide sequence ID" value="NZ_FNAH01000006.1"/>
</dbReference>
<dbReference type="PANTHER" id="PTHR43179">
    <property type="entry name" value="RHAMNOSYLTRANSFERASE WBBL"/>
    <property type="match status" value="1"/>
</dbReference>
<dbReference type="STRING" id="591205.SAMN05421538_106193"/>
<dbReference type="SUPFAM" id="SSF52540">
    <property type="entry name" value="P-loop containing nucleoside triphosphate hydrolases"/>
    <property type="match status" value="1"/>
</dbReference>
<dbReference type="SUPFAM" id="SSF53756">
    <property type="entry name" value="UDP-Glycosyltransferase/glycogen phosphorylase"/>
    <property type="match status" value="1"/>
</dbReference>
<dbReference type="EMBL" id="FNAH01000006">
    <property type="protein sequence ID" value="SDE42194.1"/>
    <property type="molecule type" value="Genomic_DNA"/>
</dbReference>
<proteinExistence type="inferred from homology"/>
<gene>
    <name evidence="6" type="ORF">SAMN05421538_106193</name>
</gene>
<feature type="domain" description="Glycosyltransferase 2-like" evidence="5">
    <location>
        <begin position="814"/>
        <end position="986"/>
    </location>
</feature>
<evidence type="ECO:0000256" key="3">
    <source>
        <dbReference type="ARBA" id="ARBA00022679"/>
    </source>
</evidence>
<dbReference type="Gene3D" id="6.10.250.2470">
    <property type="match status" value="1"/>
</dbReference>
<dbReference type="InterPro" id="IPR001173">
    <property type="entry name" value="Glyco_trans_2-like"/>
</dbReference>
<dbReference type="Gene3D" id="3.90.550.10">
    <property type="entry name" value="Spore Coat Polysaccharide Biosynthesis Protein SpsA, Chain A"/>
    <property type="match status" value="1"/>
</dbReference>
<evidence type="ECO:0000256" key="4">
    <source>
        <dbReference type="SAM" id="Coils"/>
    </source>
</evidence>